<dbReference type="Pfam" id="PF02518">
    <property type="entry name" value="HATPase_c"/>
    <property type="match status" value="1"/>
</dbReference>
<evidence type="ECO:0000313" key="8">
    <source>
        <dbReference type="EMBL" id="TYC61528.1"/>
    </source>
</evidence>
<dbReference type="Pfam" id="PF07730">
    <property type="entry name" value="HisKA_3"/>
    <property type="match status" value="1"/>
</dbReference>
<feature type="domain" description="HAMP" evidence="7">
    <location>
        <begin position="192"/>
        <end position="244"/>
    </location>
</feature>
<protein>
    <submittedName>
        <fullName evidence="8">Sensor histidine kinase</fullName>
    </submittedName>
</protein>
<dbReference type="Gene3D" id="3.30.565.10">
    <property type="entry name" value="Histidine kinase-like ATPase, C-terminal domain"/>
    <property type="match status" value="1"/>
</dbReference>
<dbReference type="GO" id="GO:0046983">
    <property type="term" value="F:protein dimerization activity"/>
    <property type="evidence" value="ECO:0007669"/>
    <property type="project" value="InterPro"/>
</dbReference>
<comment type="subcellular location">
    <subcellularLocation>
        <location evidence="1">Membrane</location>
    </subcellularLocation>
</comment>
<dbReference type="InterPro" id="IPR050482">
    <property type="entry name" value="Sensor_HK_TwoCompSys"/>
</dbReference>
<dbReference type="SMART" id="SM00387">
    <property type="entry name" value="HATPase_c"/>
    <property type="match status" value="1"/>
</dbReference>
<dbReference type="PANTHER" id="PTHR24421">
    <property type="entry name" value="NITRATE/NITRITE SENSOR PROTEIN NARX-RELATED"/>
    <property type="match status" value="1"/>
</dbReference>
<dbReference type="InterPro" id="IPR003660">
    <property type="entry name" value="HAMP_dom"/>
</dbReference>
<keyword evidence="4 8" id="KW-0418">Kinase</keyword>
<dbReference type="OrthoDB" id="9782588at2"/>
<evidence type="ECO:0000256" key="3">
    <source>
        <dbReference type="ARBA" id="ARBA00022679"/>
    </source>
</evidence>
<dbReference type="SUPFAM" id="SSF55874">
    <property type="entry name" value="ATPase domain of HSP90 chaperone/DNA topoisomerase II/histidine kinase"/>
    <property type="match status" value="1"/>
</dbReference>
<evidence type="ECO:0000256" key="6">
    <source>
        <dbReference type="SAM" id="Phobius"/>
    </source>
</evidence>
<evidence type="ECO:0000313" key="9">
    <source>
        <dbReference type="Proteomes" id="UP000389128"/>
    </source>
</evidence>
<dbReference type="GO" id="GO:0000155">
    <property type="term" value="F:phosphorelay sensor kinase activity"/>
    <property type="evidence" value="ECO:0007669"/>
    <property type="project" value="InterPro"/>
</dbReference>
<dbReference type="Gene3D" id="1.20.5.1930">
    <property type="match status" value="1"/>
</dbReference>
<keyword evidence="6" id="KW-1133">Transmembrane helix</keyword>
<keyword evidence="9" id="KW-1185">Reference proteome</keyword>
<keyword evidence="6" id="KW-0472">Membrane</keyword>
<dbReference type="InterPro" id="IPR003594">
    <property type="entry name" value="HATPase_dom"/>
</dbReference>
<dbReference type="InterPro" id="IPR011712">
    <property type="entry name" value="Sig_transdc_His_kin_sub3_dim/P"/>
</dbReference>
<dbReference type="PANTHER" id="PTHR24421:SF58">
    <property type="entry name" value="SIGNAL TRANSDUCTION HISTIDINE-PROTEIN KINASE_PHOSPHATASE UHPB"/>
    <property type="match status" value="1"/>
</dbReference>
<keyword evidence="3" id="KW-0808">Transferase</keyword>
<reference evidence="8 9" key="1">
    <citation type="submission" date="2019-01" db="EMBL/GenBank/DDBJ databases">
        <title>Zoogloea oleivorans genome sequencing and assembly.</title>
        <authorList>
            <person name="Tancsics A."/>
            <person name="Farkas M."/>
            <person name="Kriszt B."/>
            <person name="Maroti G."/>
            <person name="Horvath B."/>
        </authorList>
    </citation>
    <scope>NUCLEOTIDE SEQUENCE [LARGE SCALE GENOMIC DNA]</scope>
    <source>
        <strain evidence="8 9">Buc</strain>
    </source>
</reference>
<dbReference type="GO" id="GO:0016020">
    <property type="term" value="C:membrane"/>
    <property type="evidence" value="ECO:0007669"/>
    <property type="project" value="UniProtKB-SubCell"/>
</dbReference>
<dbReference type="PROSITE" id="PS50885">
    <property type="entry name" value="HAMP"/>
    <property type="match status" value="1"/>
</dbReference>
<dbReference type="Proteomes" id="UP000389128">
    <property type="component" value="Unassembled WGS sequence"/>
</dbReference>
<dbReference type="CDD" id="cd16917">
    <property type="entry name" value="HATPase_UhpB-NarQ-NarX-like"/>
    <property type="match status" value="1"/>
</dbReference>
<dbReference type="Gene3D" id="6.10.340.10">
    <property type="match status" value="1"/>
</dbReference>
<dbReference type="RefSeq" id="WP_148577522.1">
    <property type="nucleotide sequence ID" value="NZ_SDKK01000002.1"/>
</dbReference>
<comment type="caution">
    <text evidence="8">The sequence shown here is derived from an EMBL/GenBank/DDBJ whole genome shotgun (WGS) entry which is preliminary data.</text>
</comment>
<dbReference type="SMART" id="SM00304">
    <property type="entry name" value="HAMP"/>
    <property type="match status" value="1"/>
</dbReference>
<evidence type="ECO:0000256" key="5">
    <source>
        <dbReference type="ARBA" id="ARBA00023012"/>
    </source>
</evidence>
<evidence type="ECO:0000256" key="1">
    <source>
        <dbReference type="ARBA" id="ARBA00004370"/>
    </source>
</evidence>
<evidence type="ECO:0000256" key="2">
    <source>
        <dbReference type="ARBA" id="ARBA00022553"/>
    </source>
</evidence>
<sequence length="467" mass="50818">MQLRGTDAVADGHARAVDLKRHLLLRVTLFALVIGLIASGVVLQQAQERIRSHIARTGGTVERLLAGEATQPRDVFRRSLESMDLSSLDGIGPLLGICVAVEDIYKRPAIQRCFDDGADPPVLVRWLLARVIGPEVSYGGAIGQYPGVKVGEFVVTPNLDSEAVELWHQIRTVLGMTVGILLLNLLVYLPVRRALGPTDAILAVLGRMEAGDLAARMPRPRLIELRRIASGFDHLAERLQKTIAGQRHLAQRLLAVREEERRRLARELHDEFGQCLTSIGAEAAFITEGVRGPQPALLPAARAIASVTAHMMESLQGILLQLRPVGLEEFGLHAGLEELVGGWRRRLPECVFELRVEGQVDDLPDELTVSLYRIVQECLTNALRHAAPGRVTVSLRREADACTLVVEDDGEGTPLSTAGSGLGVLGMHERVEALGGCFAMTRCVPCGMRVEAAFPASAMVEHEEEHA</sequence>
<gene>
    <name evidence="8" type="ORF">ETQ85_02350</name>
</gene>
<keyword evidence="5" id="KW-0902">Two-component regulatory system</keyword>
<feature type="transmembrane region" description="Helical" evidence="6">
    <location>
        <begin position="23"/>
        <end position="43"/>
    </location>
</feature>
<dbReference type="InterPro" id="IPR036890">
    <property type="entry name" value="HATPase_C_sf"/>
</dbReference>
<keyword evidence="2" id="KW-0597">Phosphoprotein</keyword>
<dbReference type="EMBL" id="SDKK01000002">
    <property type="protein sequence ID" value="TYC61528.1"/>
    <property type="molecule type" value="Genomic_DNA"/>
</dbReference>
<organism evidence="8 9">
    <name type="scientific">Zoogloea oleivorans</name>
    <dbReference type="NCBI Taxonomy" id="1552750"/>
    <lineage>
        <taxon>Bacteria</taxon>
        <taxon>Pseudomonadati</taxon>
        <taxon>Pseudomonadota</taxon>
        <taxon>Betaproteobacteria</taxon>
        <taxon>Rhodocyclales</taxon>
        <taxon>Zoogloeaceae</taxon>
        <taxon>Zoogloea</taxon>
    </lineage>
</organism>
<dbReference type="AlphaFoldDB" id="A0A6C2D4T2"/>
<name>A0A6C2D4T2_9RHOO</name>
<keyword evidence="6" id="KW-0812">Transmembrane</keyword>
<proteinExistence type="predicted"/>
<evidence type="ECO:0000256" key="4">
    <source>
        <dbReference type="ARBA" id="ARBA00022777"/>
    </source>
</evidence>
<accession>A0A6C2D4T2</accession>
<evidence type="ECO:0000259" key="7">
    <source>
        <dbReference type="PROSITE" id="PS50885"/>
    </source>
</evidence>